<organism evidence="2 3">
    <name type="scientific">Acaromyces ingoldii</name>
    <dbReference type="NCBI Taxonomy" id="215250"/>
    <lineage>
        <taxon>Eukaryota</taxon>
        <taxon>Fungi</taxon>
        <taxon>Dikarya</taxon>
        <taxon>Basidiomycota</taxon>
        <taxon>Ustilaginomycotina</taxon>
        <taxon>Exobasidiomycetes</taxon>
        <taxon>Exobasidiales</taxon>
        <taxon>Cryptobasidiaceae</taxon>
        <taxon>Acaromyces</taxon>
    </lineage>
</organism>
<feature type="compositionally biased region" description="Basic and acidic residues" evidence="1">
    <location>
        <begin position="185"/>
        <end position="195"/>
    </location>
</feature>
<feature type="compositionally biased region" description="Low complexity" evidence="1">
    <location>
        <begin position="377"/>
        <end position="388"/>
    </location>
</feature>
<feature type="compositionally biased region" description="Low complexity" evidence="1">
    <location>
        <begin position="420"/>
        <end position="438"/>
    </location>
</feature>
<dbReference type="InParanoid" id="A0A316YNE3"/>
<feature type="compositionally biased region" description="Polar residues" evidence="1">
    <location>
        <begin position="245"/>
        <end position="260"/>
    </location>
</feature>
<feature type="region of interest" description="Disordered" evidence="1">
    <location>
        <begin position="1"/>
        <end position="213"/>
    </location>
</feature>
<dbReference type="Proteomes" id="UP000245768">
    <property type="component" value="Unassembled WGS sequence"/>
</dbReference>
<feature type="compositionally biased region" description="Polar residues" evidence="1">
    <location>
        <begin position="360"/>
        <end position="369"/>
    </location>
</feature>
<feature type="compositionally biased region" description="Polar residues" evidence="1">
    <location>
        <begin position="389"/>
        <end position="405"/>
    </location>
</feature>
<feature type="compositionally biased region" description="Basic residues" evidence="1">
    <location>
        <begin position="108"/>
        <end position="118"/>
    </location>
</feature>
<feature type="compositionally biased region" description="Basic residues" evidence="1">
    <location>
        <begin position="173"/>
        <end position="184"/>
    </location>
</feature>
<feature type="region of interest" description="Disordered" evidence="1">
    <location>
        <begin position="239"/>
        <end position="619"/>
    </location>
</feature>
<name>A0A316YNE3_9BASI</name>
<feature type="compositionally biased region" description="Low complexity" evidence="1">
    <location>
        <begin position="160"/>
        <end position="171"/>
    </location>
</feature>
<feature type="compositionally biased region" description="Acidic residues" evidence="1">
    <location>
        <begin position="85"/>
        <end position="104"/>
    </location>
</feature>
<reference evidence="2 3" key="1">
    <citation type="journal article" date="2018" name="Mol. Biol. Evol.">
        <title>Broad Genomic Sampling Reveals a Smut Pathogenic Ancestry of the Fungal Clade Ustilaginomycotina.</title>
        <authorList>
            <person name="Kijpornyongpan T."/>
            <person name="Mondo S.J."/>
            <person name="Barry K."/>
            <person name="Sandor L."/>
            <person name="Lee J."/>
            <person name="Lipzen A."/>
            <person name="Pangilinan J."/>
            <person name="LaButti K."/>
            <person name="Hainaut M."/>
            <person name="Henrissat B."/>
            <person name="Grigoriev I.V."/>
            <person name="Spatafora J.W."/>
            <person name="Aime M.C."/>
        </authorList>
    </citation>
    <scope>NUCLEOTIDE SEQUENCE [LARGE SCALE GENOMIC DNA]</scope>
    <source>
        <strain evidence="2 3">MCA 4198</strain>
    </source>
</reference>
<evidence type="ECO:0000256" key="1">
    <source>
        <dbReference type="SAM" id="MobiDB-lite"/>
    </source>
</evidence>
<gene>
    <name evidence="2" type="ORF">FA10DRAFT_123809</name>
</gene>
<feature type="compositionally biased region" description="Polar residues" evidence="1">
    <location>
        <begin position="561"/>
        <end position="574"/>
    </location>
</feature>
<proteinExistence type="predicted"/>
<dbReference type="EMBL" id="KZ819636">
    <property type="protein sequence ID" value="PWN90789.1"/>
    <property type="molecule type" value="Genomic_DNA"/>
</dbReference>
<evidence type="ECO:0000313" key="3">
    <source>
        <dbReference type="Proteomes" id="UP000245768"/>
    </source>
</evidence>
<keyword evidence="3" id="KW-1185">Reference proteome</keyword>
<accession>A0A316YNE3</accession>
<dbReference type="AlphaFoldDB" id="A0A316YNE3"/>
<feature type="compositionally biased region" description="Pro residues" evidence="1">
    <location>
        <begin position="317"/>
        <end position="329"/>
    </location>
</feature>
<evidence type="ECO:0000313" key="2">
    <source>
        <dbReference type="EMBL" id="PWN90789.1"/>
    </source>
</evidence>
<dbReference type="RefSeq" id="XP_025377987.1">
    <property type="nucleotide sequence ID" value="XM_025517941.1"/>
</dbReference>
<feature type="compositionally biased region" description="Basic and acidic residues" evidence="1">
    <location>
        <begin position="608"/>
        <end position="619"/>
    </location>
</feature>
<dbReference type="GeneID" id="37039857"/>
<sequence length="681" mass="72894">MLAPSTHANALRVNGHKEEGSASSVSAKAEMVPPKSSPHGTSFATQGDAPPSGNTRVATARDPMIVGASEGSRQTVLRRRGQSDLPDEVEEGEEEISTESDDDVLNAGKRKTSTRPRARTQTSELAAFLLATGPDDAPGLPKAMRQGRSGSISDGVSVATGSSKKSTFSFSQLRKKSSKALGRNKKSESGPREVQDTSSAEAEAARRRLDADINMPKGTVKKILPNGRSYYSLGVEEYEKEHAKTMSQESSSFLSKTSDGSLLRRSARQKSIGNSSVVESFFSSNSGATSKAVARAEASPLKKAKSIESIRSTPPNRESPPPLPTPPPSDSMHKSPMTTSLLASRFEGPPTRPPRRESSVALQDQQQQAGVREHRQSSLPSGLVSSSPTPASRGNNSTSISSQGFGSEANLPHTNSFTGSLRSIGSVRPSSSPKSPVRIARKPVDRSIVAPSPAAPSPLVQLTASSVAPPLIERSDGDHPASQEFAPVPQRSGPLAEVLPPSSMDAANKTAPVEALVDSASPQRPQQAKDDYSDTPSMSPRFGALDAPELRKDEDKEAMDEQTSVSSIPDLTTDSHTRVKSPSRRQLNEAGVLDNKVEPHFTSVQPEGQDREKRSESAKQEVLLVTVDERELRKMKKRPNGVSRRLDCRKETQQLLSKRRAGCGKRGCCGCQTDECCTIRQ</sequence>
<protein>
    <submittedName>
        <fullName evidence="2">Uncharacterized protein</fullName>
    </submittedName>
</protein>
<feature type="compositionally biased region" description="Low complexity" evidence="1">
    <location>
        <begin position="273"/>
        <end position="287"/>
    </location>
</feature>